<dbReference type="PANTHER" id="PTHR35894:SF1">
    <property type="entry name" value="PHOSPHORIBULOKINASE _ URIDINE KINASE FAMILY"/>
    <property type="match status" value="1"/>
</dbReference>
<dbReference type="InterPro" id="IPR017466">
    <property type="entry name" value="XrtA-assoc_ATPase-like"/>
</dbReference>
<dbReference type="Proteomes" id="UP001499951">
    <property type="component" value="Unassembled WGS sequence"/>
</dbReference>
<organism evidence="2 3">
    <name type="scientific">Rhizomicrobium electricum</name>
    <dbReference type="NCBI Taxonomy" id="480070"/>
    <lineage>
        <taxon>Bacteria</taxon>
        <taxon>Pseudomonadati</taxon>
        <taxon>Pseudomonadota</taxon>
        <taxon>Alphaproteobacteria</taxon>
        <taxon>Micropepsales</taxon>
        <taxon>Micropepsaceae</taxon>
        <taxon>Rhizomicrobium</taxon>
    </lineage>
</organism>
<dbReference type="NCBIfam" id="TIGR03015">
    <property type="entry name" value="pepcterm_ATPase"/>
    <property type="match status" value="1"/>
</dbReference>
<name>A0ABP3PMA0_9PROT</name>
<protein>
    <submittedName>
        <fullName evidence="2">XrtA-associated ATPase</fullName>
    </submittedName>
</protein>
<dbReference type="SUPFAM" id="SSF52540">
    <property type="entry name" value="P-loop containing nucleoside triphosphate hydrolases"/>
    <property type="match status" value="1"/>
</dbReference>
<evidence type="ECO:0000313" key="2">
    <source>
        <dbReference type="EMBL" id="GAA0570185.1"/>
    </source>
</evidence>
<dbReference type="Gene3D" id="3.40.50.300">
    <property type="entry name" value="P-loop containing nucleotide triphosphate hydrolases"/>
    <property type="match status" value="1"/>
</dbReference>
<accession>A0ABP3PMA0</accession>
<gene>
    <name evidence="2" type="ORF">GCM10008942_18740</name>
</gene>
<sequence>MYTEFYGLKVEPFLLTPDHRFYYESQVHEQAMAHLLYGLSRGEGFIVITGEVGAGKTTIVQRLCATVDREQVVAAHVVTTLLSGAELLRMVCSAFKMRDVPEKKDAVLLCLQDYFESLERAGRKALLIVDEAQNLSASALEELRMLSNFQVGTSAPCQIFLVGQPQFRETLSHPNLEQLRQRIIASYHLGPMSHDEVALYLAHRLKHAGWTGDPQFDDGAVEAVYTATGGVPRQINTLCSRLLLLGFLDNMHAFSAADVERVAADLREEYCGRSLTPVANNMDETYLTRMDKQQLAARVDTLETRVNHQEQSLRRLAVGLADMIDPVRPVRG</sequence>
<evidence type="ECO:0000313" key="3">
    <source>
        <dbReference type="Proteomes" id="UP001499951"/>
    </source>
</evidence>
<dbReference type="RefSeq" id="WP_166929422.1">
    <property type="nucleotide sequence ID" value="NZ_BAAADD010000004.1"/>
</dbReference>
<proteinExistence type="predicted"/>
<dbReference type="InterPro" id="IPR052026">
    <property type="entry name" value="ExeA_AAA_ATPase_DNA-bind"/>
</dbReference>
<evidence type="ECO:0000259" key="1">
    <source>
        <dbReference type="Pfam" id="PF13401"/>
    </source>
</evidence>
<dbReference type="PANTHER" id="PTHR35894">
    <property type="entry name" value="GENERAL SECRETION PATHWAY PROTEIN A-RELATED"/>
    <property type="match status" value="1"/>
</dbReference>
<reference evidence="3" key="1">
    <citation type="journal article" date="2019" name="Int. J. Syst. Evol. Microbiol.">
        <title>The Global Catalogue of Microorganisms (GCM) 10K type strain sequencing project: providing services to taxonomists for standard genome sequencing and annotation.</title>
        <authorList>
            <consortium name="The Broad Institute Genomics Platform"/>
            <consortium name="The Broad Institute Genome Sequencing Center for Infectious Disease"/>
            <person name="Wu L."/>
            <person name="Ma J."/>
        </authorList>
    </citation>
    <scope>NUCLEOTIDE SEQUENCE [LARGE SCALE GENOMIC DNA]</scope>
    <source>
        <strain evidence="3">JCM 15089</strain>
    </source>
</reference>
<dbReference type="InterPro" id="IPR049945">
    <property type="entry name" value="AAA_22"/>
</dbReference>
<dbReference type="Pfam" id="PF13401">
    <property type="entry name" value="AAA_22"/>
    <property type="match status" value="1"/>
</dbReference>
<comment type="caution">
    <text evidence="2">The sequence shown here is derived from an EMBL/GenBank/DDBJ whole genome shotgun (WGS) entry which is preliminary data.</text>
</comment>
<dbReference type="EMBL" id="BAAADD010000004">
    <property type="protein sequence ID" value="GAA0570185.1"/>
    <property type="molecule type" value="Genomic_DNA"/>
</dbReference>
<dbReference type="InterPro" id="IPR027417">
    <property type="entry name" value="P-loop_NTPase"/>
</dbReference>
<feature type="domain" description="ORC1/DEAH AAA+ ATPase" evidence="1">
    <location>
        <begin position="42"/>
        <end position="171"/>
    </location>
</feature>
<keyword evidence="3" id="KW-1185">Reference proteome</keyword>